<evidence type="ECO:0000256" key="3">
    <source>
        <dbReference type="SAM" id="Phobius"/>
    </source>
</evidence>
<evidence type="ECO:0000256" key="1">
    <source>
        <dbReference type="SAM" id="Coils"/>
    </source>
</evidence>
<reference evidence="5" key="1">
    <citation type="submission" date="2016-12" db="EMBL/GenBank/DDBJ databases">
        <title>Complete Genome Sequence of Beggiatoa leptomitiformis D-401.</title>
        <authorList>
            <person name="Fomenkov A."/>
            <person name="Vincze T."/>
            <person name="Grabovich M."/>
            <person name="Anton B.P."/>
            <person name="Dubinina G."/>
            <person name="Orlova M."/>
            <person name="Belousova E."/>
            <person name="Roberts R.J."/>
        </authorList>
    </citation>
    <scope>NUCLEOTIDE SEQUENCE [LARGE SCALE GENOMIC DNA]</scope>
    <source>
        <strain evidence="5">D-401</strain>
    </source>
</reference>
<keyword evidence="3" id="KW-0472">Membrane</keyword>
<feature type="transmembrane region" description="Helical" evidence="3">
    <location>
        <begin position="413"/>
        <end position="436"/>
    </location>
</feature>
<keyword evidence="5" id="KW-1185">Reference proteome</keyword>
<gene>
    <name evidence="4" type="ORF">BLE401_02550</name>
</gene>
<name>A0A2N9YB60_9GAMM</name>
<evidence type="ECO:0000313" key="4">
    <source>
        <dbReference type="EMBL" id="AUI67684.1"/>
    </source>
</evidence>
<organism evidence="4 5">
    <name type="scientific">Beggiatoa leptomitoformis</name>
    <dbReference type="NCBI Taxonomy" id="288004"/>
    <lineage>
        <taxon>Bacteria</taxon>
        <taxon>Pseudomonadati</taxon>
        <taxon>Pseudomonadota</taxon>
        <taxon>Gammaproteobacteria</taxon>
        <taxon>Thiotrichales</taxon>
        <taxon>Thiotrichaceae</taxon>
        <taxon>Beggiatoa</taxon>
    </lineage>
</organism>
<dbReference type="AlphaFoldDB" id="A0A2N9YB60"/>
<dbReference type="OrthoDB" id="112250at2"/>
<feature type="region of interest" description="Disordered" evidence="2">
    <location>
        <begin position="24"/>
        <end position="47"/>
    </location>
</feature>
<sequence>MNAETLEIKPETAVLATDNVLPETVESPNIPPDTQAVTATKSNPPNKVSVEEASEATAHMIRYIDEANLLITYASKKGLDIDENVISTVVSAKYWLKKREWTAEREVLFWHAFNAIAKAVYPVSVSSLRACGVFNEEELQALEQIKSKSSKLSLVNIQDSEAKRTVKVYQAGSLFILFILLFVQVYWLMASMRVSPVVKLSTQIEAIIAELDSIKQRVPIEQWSVDREINNLNAQLEDLRNRLMANYEILKNSSSWSVFIFNSDTANNTTETTATTDTTTSTASTASTDSVIQTNTRALFQQTTDQGELFLSPTILQPATSSTISSYTPETAMRMDILLQERQFILRALQLYLLPVLYGLLGASAYVLRVLTVEIRELTYVKESNISYRLRIQLGALSGLAIGWFTEPNVASFSALSPLALAFLAGYSVELLFALMDKVIGAFSNSTETPRKH</sequence>
<keyword evidence="3" id="KW-1133">Transmembrane helix</keyword>
<feature type="transmembrane region" description="Helical" evidence="3">
    <location>
        <begin position="344"/>
        <end position="368"/>
    </location>
</feature>
<dbReference type="RefSeq" id="WP_062149083.1">
    <property type="nucleotide sequence ID" value="NZ_CP012373.2"/>
</dbReference>
<proteinExistence type="predicted"/>
<evidence type="ECO:0000256" key="2">
    <source>
        <dbReference type="SAM" id="MobiDB-lite"/>
    </source>
</evidence>
<feature type="coiled-coil region" evidence="1">
    <location>
        <begin position="197"/>
        <end position="253"/>
    </location>
</feature>
<dbReference type="EMBL" id="CP018889">
    <property type="protein sequence ID" value="AUI67684.1"/>
    <property type="molecule type" value="Genomic_DNA"/>
</dbReference>
<keyword evidence="3" id="KW-0812">Transmembrane</keyword>
<evidence type="ECO:0000313" key="5">
    <source>
        <dbReference type="Proteomes" id="UP000234271"/>
    </source>
</evidence>
<feature type="transmembrane region" description="Helical" evidence="3">
    <location>
        <begin position="168"/>
        <end position="189"/>
    </location>
</feature>
<keyword evidence="1" id="KW-0175">Coiled coil</keyword>
<feature type="compositionally biased region" description="Polar residues" evidence="2">
    <location>
        <begin position="35"/>
        <end position="46"/>
    </location>
</feature>
<protein>
    <submittedName>
        <fullName evidence="4">Uncharacterized protein</fullName>
    </submittedName>
</protein>
<dbReference type="Proteomes" id="UP000234271">
    <property type="component" value="Chromosome"/>
</dbReference>
<accession>A0A2N9YB60</accession>